<dbReference type="PANTHER" id="PTHR42926:SF1">
    <property type="entry name" value="CIRCADIAN CLOCK OSCILLATOR PROTEIN KAIC 1"/>
    <property type="match status" value="1"/>
</dbReference>
<dbReference type="PRINTS" id="PR01874">
    <property type="entry name" value="DNAREPAIRADA"/>
</dbReference>
<dbReference type="InterPro" id="IPR030665">
    <property type="entry name" value="KaiC"/>
</dbReference>
<dbReference type="PROSITE" id="PS51146">
    <property type="entry name" value="KAIC"/>
    <property type="match status" value="2"/>
</dbReference>
<evidence type="ECO:0000313" key="8">
    <source>
        <dbReference type="EMBL" id="ETR71669.1"/>
    </source>
</evidence>
<dbReference type="SMART" id="SM00382">
    <property type="entry name" value="AAA"/>
    <property type="match status" value="2"/>
</dbReference>
<keyword evidence="2" id="KW-0597">Phosphoprotein</keyword>
<dbReference type="InterPro" id="IPR003593">
    <property type="entry name" value="AAA+_ATPase"/>
</dbReference>
<dbReference type="EC" id="2.7.11.1" evidence="1"/>
<dbReference type="AlphaFoldDB" id="A0A1V1P9R7"/>
<accession>A0A1V1P9R7</accession>
<comment type="caution">
    <text evidence="8">The sequence shown here is derived from an EMBL/GenBank/DDBJ whole genome shotgun (WGS) entry which is preliminary data.</text>
</comment>
<evidence type="ECO:0000256" key="2">
    <source>
        <dbReference type="ARBA" id="ARBA00022553"/>
    </source>
</evidence>
<name>A0A1V1P9R7_9BACT</name>
<proteinExistence type="predicted"/>
<sequence>MGEFPMNKICDQSKTYNDSRCVSIPKVPTYIRGLDQILSGGIPKGRTTIVNGGPGCGKSIFSLECLYRNAIKGQPGIFVSFEEQPAGIRQNAMTMGWDLGALEAENMLFLLDACPKPDMIIAGQFNVNGLLRMVEGKASQMGANLIVLDALDILLRLYDDQFLEQNDIYTIHNYFSSKAYTTIMTIKNYKNLQMSNLYTFVDFMADCVIQLDQRLMEQISTRRLRVSKYRGSGFARNEYPFTIYDDGCAIIPISTQGLHHKALGDIITSGNIHLDQMLGGGFRRVSTILISGLTGTGKTTLAGTFIQAICKQNERVLFIGFEESEGAIVNNLMSPGIDLQSALDNKQLRFITSLPEAMGVEEHLFRVIQSLDEFQPRHVIVDAVSACKRMGTERSAFDFVIRLINICKEQEITTILLNQSLDGNQLYQISGMEISSLIDTAIVLNFQESHGEVNRTMLVLKSRGLSHSNQYREFMITNSGIQFADLYLGEGGVLTGSARLEKISKDEQNQRMRKYQIERMRKEIANKEASLFASRTKEQSAIDFARAELNSLLFEADAKQKNDKERHQWRDRKNNI</sequence>
<evidence type="ECO:0000256" key="1">
    <source>
        <dbReference type="ARBA" id="ARBA00012513"/>
    </source>
</evidence>
<feature type="domain" description="KaiC" evidence="7">
    <location>
        <begin position="25"/>
        <end position="264"/>
    </location>
</feature>
<keyword evidence="5" id="KW-0418">Kinase</keyword>
<dbReference type="NCBIfam" id="NF006799">
    <property type="entry name" value="PRK09302.1"/>
    <property type="match status" value="1"/>
</dbReference>
<dbReference type="InterPro" id="IPR010624">
    <property type="entry name" value="KaiC_dom"/>
</dbReference>
<dbReference type="PANTHER" id="PTHR42926">
    <property type="match status" value="1"/>
</dbReference>
<dbReference type="EMBL" id="ATBP01000239">
    <property type="protein sequence ID" value="ETR71669.1"/>
    <property type="molecule type" value="Genomic_DNA"/>
</dbReference>
<dbReference type="SUPFAM" id="SSF52540">
    <property type="entry name" value="P-loop containing nucleoside triphosphate hydrolases"/>
    <property type="match status" value="2"/>
</dbReference>
<evidence type="ECO:0000256" key="5">
    <source>
        <dbReference type="ARBA" id="ARBA00022777"/>
    </source>
</evidence>
<dbReference type="PIRSF" id="PIRSF039117">
    <property type="entry name" value="KaiC"/>
    <property type="match status" value="1"/>
</dbReference>
<evidence type="ECO:0000259" key="7">
    <source>
        <dbReference type="PROSITE" id="PS51146"/>
    </source>
</evidence>
<dbReference type="Pfam" id="PF06745">
    <property type="entry name" value="ATPase"/>
    <property type="match status" value="2"/>
</dbReference>
<dbReference type="InterPro" id="IPR027417">
    <property type="entry name" value="P-loop_NTPase"/>
</dbReference>
<dbReference type="GO" id="GO:0004674">
    <property type="term" value="F:protein serine/threonine kinase activity"/>
    <property type="evidence" value="ECO:0007669"/>
    <property type="project" value="UniProtKB-EC"/>
</dbReference>
<evidence type="ECO:0000256" key="6">
    <source>
        <dbReference type="ARBA" id="ARBA00022801"/>
    </source>
</evidence>
<gene>
    <name evidence="8" type="ORF">OMM_02316</name>
</gene>
<dbReference type="Gene3D" id="3.40.50.300">
    <property type="entry name" value="P-loop containing nucleotide triphosphate hydrolases"/>
    <property type="match status" value="2"/>
</dbReference>
<evidence type="ECO:0000313" key="9">
    <source>
        <dbReference type="Proteomes" id="UP000189670"/>
    </source>
</evidence>
<evidence type="ECO:0000256" key="4">
    <source>
        <dbReference type="ARBA" id="ARBA00022737"/>
    </source>
</evidence>
<dbReference type="Proteomes" id="UP000189670">
    <property type="component" value="Unassembled WGS sequence"/>
</dbReference>
<dbReference type="GO" id="GO:0016787">
    <property type="term" value="F:hydrolase activity"/>
    <property type="evidence" value="ECO:0007669"/>
    <property type="project" value="UniProtKB-KW"/>
</dbReference>
<protein>
    <recommendedName>
        <fullName evidence="1">non-specific serine/threonine protein kinase</fullName>
        <ecNumber evidence="1">2.7.11.1</ecNumber>
    </recommendedName>
</protein>
<dbReference type="InterPro" id="IPR051347">
    <property type="entry name" value="Circadian_clock_KaiC-rel"/>
</dbReference>
<keyword evidence="3" id="KW-0808">Transferase</keyword>
<dbReference type="GO" id="GO:0005524">
    <property type="term" value="F:ATP binding"/>
    <property type="evidence" value="ECO:0007669"/>
    <property type="project" value="InterPro"/>
</dbReference>
<evidence type="ECO:0000256" key="3">
    <source>
        <dbReference type="ARBA" id="ARBA00022679"/>
    </source>
</evidence>
<keyword evidence="6" id="KW-0378">Hydrolase</keyword>
<organism evidence="8 9">
    <name type="scientific">Candidatus Magnetoglobus multicellularis str. Araruama</name>
    <dbReference type="NCBI Taxonomy" id="890399"/>
    <lineage>
        <taxon>Bacteria</taxon>
        <taxon>Pseudomonadati</taxon>
        <taxon>Thermodesulfobacteriota</taxon>
        <taxon>Desulfobacteria</taxon>
        <taxon>Desulfobacterales</taxon>
        <taxon>Desulfobacteraceae</taxon>
        <taxon>Candidatus Magnetoglobus</taxon>
    </lineage>
</organism>
<dbReference type="InterPro" id="IPR014774">
    <property type="entry name" value="KaiC-like_dom"/>
</dbReference>
<feature type="domain" description="KaiC" evidence="7">
    <location>
        <begin position="265"/>
        <end position="497"/>
    </location>
</feature>
<reference evidence="9" key="1">
    <citation type="submission" date="2012-11" db="EMBL/GenBank/DDBJ databases">
        <authorList>
            <person name="Lucero-Rivera Y.E."/>
            <person name="Tovar-Ramirez D."/>
        </authorList>
    </citation>
    <scope>NUCLEOTIDE SEQUENCE [LARGE SCALE GENOMIC DNA]</scope>
    <source>
        <strain evidence="9">Araruama</strain>
    </source>
</reference>
<keyword evidence="4" id="KW-0677">Repeat</keyword>